<dbReference type="CDD" id="cd16444">
    <property type="entry name" value="LipB"/>
    <property type="match status" value="1"/>
</dbReference>
<dbReference type="InterPro" id="IPR045864">
    <property type="entry name" value="aa-tRNA-synth_II/BPL/LPL"/>
</dbReference>
<dbReference type="PANTHER" id="PTHR10993:SF7">
    <property type="entry name" value="LIPOYLTRANSFERASE 2, MITOCHONDRIAL-RELATED"/>
    <property type="match status" value="1"/>
</dbReference>
<evidence type="ECO:0000313" key="8">
    <source>
        <dbReference type="EMBL" id="MDR7088081.1"/>
    </source>
</evidence>
<dbReference type="PROSITE" id="PS01313">
    <property type="entry name" value="LIPB"/>
    <property type="match status" value="1"/>
</dbReference>
<dbReference type="PROSITE" id="PS51733">
    <property type="entry name" value="BPL_LPL_CATALYTIC"/>
    <property type="match status" value="1"/>
</dbReference>
<evidence type="ECO:0000256" key="4">
    <source>
        <dbReference type="ARBA" id="ARBA00024732"/>
    </source>
</evidence>
<reference evidence="8 9" key="1">
    <citation type="submission" date="2023-07" db="EMBL/GenBank/DDBJ databases">
        <title>Sorghum-associated microbial communities from plants grown in Nebraska, USA.</title>
        <authorList>
            <person name="Schachtman D."/>
        </authorList>
    </citation>
    <scope>NUCLEOTIDE SEQUENCE [LARGE SCALE GENOMIC DNA]</scope>
    <source>
        <strain evidence="8 9">BE190</strain>
    </source>
</reference>
<dbReference type="NCBIfam" id="NF010922">
    <property type="entry name" value="PRK14342.1"/>
    <property type="match status" value="1"/>
</dbReference>
<sequence>MSSARVLEVINLGLQDYQTSWQAMTDFTNQRTPETIDQLWLVEHPPVFTQGQAGKAEHLLFPGDIPVVQSDRGGQVTYHGPGQLVAYPLLDLRRLKIGVRELVTSIEQTIVATLTHYGIESAAKPDAPGVYVNGDKIASLGLRVRRGCSFHGLALNVAMDLAPFQRINPCGYQGLAMTQMKDLLPNPPALEDVQTQLVAEFARKLGYETCTMRAIESGREPGKG</sequence>
<keyword evidence="5" id="KW-0963">Cytoplasm</keyword>
<dbReference type="InterPro" id="IPR000544">
    <property type="entry name" value="Octanoyltransferase"/>
</dbReference>
<dbReference type="Pfam" id="PF21948">
    <property type="entry name" value="LplA-B_cat"/>
    <property type="match status" value="1"/>
</dbReference>
<keyword evidence="2 5" id="KW-0808">Transferase</keyword>
<dbReference type="Gene3D" id="3.30.930.10">
    <property type="entry name" value="Bira Bifunctional Protein, Domain 2"/>
    <property type="match status" value="1"/>
</dbReference>
<comment type="subcellular location">
    <subcellularLocation>
        <location evidence="5">Cytoplasm</location>
    </subcellularLocation>
</comment>
<proteinExistence type="inferred from homology"/>
<feature type="binding site" evidence="5">
    <location>
        <begin position="152"/>
        <end position="154"/>
    </location>
    <ligand>
        <name>substrate</name>
    </ligand>
</feature>
<dbReference type="EC" id="2.3.1.181" evidence="5 6"/>
<keyword evidence="9" id="KW-1185">Reference proteome</keyword>
<name>A0ABU1USC4_9GAMM</name>
<evidence type="ECO:0000313" key="9">
    <source>
        <dbReference type="Proteomes" id="UP001253595"/>
    </source>
</evidence>
<feature type="binding site" evidence="5">
    <location>
        <begin position="139"/>
        <end position="141"/>
    </location>
    <ligand>
        <name>substrate</name>
    </ligand>
</feature>
<dbReference type="Proteomes" id="UP001253595">
    <property type="component" value="Unassembled WGS sequence"/>
</dbReference>
<comment type="similarity">
    <text evidence="5 6">Belongs to the LipB family.</text>
</comment>
<feature type="active site" description="Acyl-thioester intermediate" evidence="5">
    <location>
        <position position="170"/>
    </location>
</feature>
<comment type="miscellaneous">
    <text evidence="5">In the reaction, the free carboxyl group of octanoic acid is attached via an amide linkage to the epsilon-amino group of a specific lysine residue of lipoyl domains of lipoate-dependent enzymes.</text>
</comment>
<evidence type="ECO:0000256" key="3">
    <source>
        <dbReference type="ARBA" id="ARBA00023315"/>
    </source>
</evidence>
<dbReference type="HAMAP" id="MF_00013">
    <property type="entry name" value="LipB"/>
    <property type="match status" value="1"/>
</dbReference>
<evidence type="ECO:0000259" key="7">
    <source>
        <dbReference type="PROSITE" id="PS51733"/>
    </source>
</evidence>
<dbReference type="InterPro" id="IPR004143">
    <property type="entry name" value="BPL_LPL_catalytic"/>
</dbReference>
<evidence type="ECO:0000256" key="6">
    <source>
        <dbReference type="PIRNR" id="PIRNR016262"/>
    </source>
</evidence>
<dbReference type="SUPFAM" id="SSF55681">
    <property type="entry name" value="Class II aaRS and biotin synthetases"/>
    <property type="match status" value="1"/>
</dbReference>
<evidence type="ECO:0000256" key="2">
    <source>
        <dbReference type="ARBA" id="ARBA00022679"/>
    </source>
</evidence>
<dbReference type="InterPro" id="IPR020605">
    <property type="entry name" value="Octanoyltransferase_CS"/>
</dbReference>
<organism evidence="8 9">
    <name type="scientific">Cellvibrio fibrivorans</name>
    <dbReference type="NCBI Taxonomy" id="126350"/>
    <lineage>
        <taxon>Bacteria</taxon>
        <taxon>Pseudomonadati</taxon>
        <taxon>Pseudomonadota</taxon>
        <taxon>Gammaproteobacteria</taxon>
        <taxon>Cellvibrionales</taxon>
        <taxon>Cellvibrionaceae</taxon>
        <taxon>Cellvibrio</taxon>
    </lineage>
</organism>
<gene>
    <name evidence="5" type="primary">lipB</name>
    <name evidence="8" type="ORF">J2X05_000084</name>
</gene>
<feature type="domain" description="BPL/LPL catalytic" evidence="7">
    <location>
        <begin position="33"/>
        <end position="209"/>
    </location>
</feature>
<dbReference type="GO" id="GO:0033819">
    <property type="term" value="F:lipoyl(octanoyl) transferase activity"/>
    <property type="evidence" value="ECO:0007669"/>
    <property type="project" value="UniProtKB-EC"/>
</dbReference>
<keyword evidence="3 5" id="KW-0012">Acyltransferase</keyword>
<dbReference type="NCBIfam" id="TIGR00214">
    <property type="entry name" value="lipB"/>
    <property type="match status" value="1"/>
</dbReference>
<feature type="binding site" evidence="5">
    <location>
        <begin position="72"/>
        <end position="79"/>
    </location>
    <ligand>
        <name>substrate</name>
    </ligand>
</feature>
<dbReference type="EMBL" id="JAVDVX010000001">
    <property type="protein sequence ID" value="MDR7088081.1"/>
    <property type="molecule type" value="Genomic_DNA"/>
</dbReference>
<feature type="site" description="Lowers pKa of active site Cys" evidence="5">
    <location>
        <position position="136"/>
    </location>
</feature>
<evidence type="ECO:0000256" key="1">
    <source>
        <dbReference type="ARBA" id="ARBA00004821"/>
    </source>
</evidence>
<comment type="function">
    <text evidence="4 5 6">Catalyzes the transfer of endogenously produced octanoic acid from octanoyl-acyl-carrier-protein onto the lipoyl domains of lipoate-dependent enzymes. Lipoyl-ACP can also act as a substrate although octanoyl-ACP is likely to be the physiological substrate.</text>
</comment>
<protein>
    <recommendedName>
        <fullName evidence="5 6">Octanoyltransferase</fullName>
        <ecNumber evidence="5 6">2.3.1.181</ecNumber>
    </recommendedName>
    <alternativeName>
        <fullName evidence="5">Lipoate-protein ligase B</fullName>
    </alternativeName>
    <alternativeName>
        <fullName evidence="5">Lipoyl/octanoyl transferase</fullName>
    </alternativeName>
    <alternativeName>
        <fullName evidence="5">Octanoyl-[acyl-carrier-protein]-protein N-octanoyltransferase</fullName>
    </alternativeName>
</protein>
<dbReference type="PANTHER" id="PTHR10993">
    <property type="entry name" value="OCTANOYLTRANSFERASE"/>
    <property type="match status" value="1"/>
</dbReference>
<accession>A0ABU1USC4</accession>
<comment type="caution">
    <text evidence="8">The sequence shown here is derived from an EMBL/GenBank/DDBJ whole genome shotgun (WGS) entry which is preliminary data.</text>
</comment>
<dbReference type="PIRSF" id="PIRSF016262">
    <property type="entry name" value="LPLase"/>
    <property type="match status" value="1"/>
</dbReference>
<comment type="pathway">
    <text evidence="1 5 6">Protein modification; protein lipoylation via endogenous pathway; protein N(6)-(lipoyl)lysine from octanoyl-[acyl-carrier-protein]: step 1/2.</text>
</comment>
<evidence type="ECO:0000256" key="5">
    <source>
        <dbReference type="HAMAP-Rule" id="MF_00013"/>
    </source>
</evidence>
<comment type="catalytic activity">
    <reaction evidence="5 6">
        <text>octanoyl-[ACP] + L-lysyl-[protein] = N(6)-octanoyl-L-lysyl-[protein] + holo-[ACP] + H(+)</text>
        <dbReference type="Rhea" id="RHEA:17665"/>
        <dbReference type="Rhea" id="RHEA-COMP:9636"/>
        <dbReference type="Rhea" id="RHEA-COMP:9685"/>
        <dbReference type="Rhea" id="RHEA-COMP:9752"/>
        <dbReference type="Rhea" id="RHEA-COMP:9928"/>
        <dbReference type="ChEBI" id="CHEBI:15378"/>
        <dbReference type="ChEBI" id="CHEBI:29969"/>
        <dbReference type="ChEBI" id="CHEBI:64479"/>
        <dbReference type="ChEBI" id="CHEBI:78463"/>
        <dbReference type="ChEBI" id="CHEBI:78809"/>
        <dbReference type="EC" id="2.3.1.181"/>
    </reaction>
</comment>